<keyword evidence="5 7" id="KW-1133">Transmembrane helix</keyword>
<comment type="similarity">
    <text evidence="2">Belongs to the peptidase S54 family.</text>
</comment>
<sequence length="217" mass="24105">MGNLSLVTIVIIVANVIISMKGFNDFSFFEKYKFNVGAINRGEKIRIFSSGFLHVDTSHLFFNMFTLYFFADVVVSFLGNFNFIVVYLVSLVLGSLLSLYFHKNEYQYSAVGASGAVTGILYSAILLQPNMSLYMFFIPIPIPAYVFGIGYLLYSIYGMKNRVGNIGHDAHFGGAIGGYITTLILLPVLFKTDLLMIGLLAIPIIILFAMHKTGKLN</sequence>
<evidence type="ECO:0000256" key="6">
    <source>
        <dbReference type="ARBA" id="ARBA00023136"/>
    </source>
</evidence>
<feature type="transmembrane region" description="Helical" evidence="7">
    <location>
        <begin position="6"/>
        <end position="23"/>
    </location>
</feature>
<evidence type="ECO:0000313" key="9">
    <source>
        <dbReference type="EMBL" id="MFB9054035.1"/>
    </source>
</evidence>
<proteinExistence type="inferred from homology"/>
<dbReference type="PANTHER" id="PTHR43731">
    <property type="entry name" value="RHOMBOID PROTEASE"/>
    <property type="match status" value="1"/>
</dbReference>
<feature type="transmembrane region" description="Helical" evidence="7">
    <location>
        <begin position="133"/>
        <end position="157"/>
    </location>
</feature>
<keyword evidence="9" id="KW-0645">Protease</keyword>
<dbReference type="Pfam" id="PF01694">
    <property type="entry name" value="Rhomboid"/>
    <property type="match status" value="1"/>
</dbReference>
<dbReference type="Proteomes" id="UP001589605">
    <property type="component" value="Unassembled WGS sequence"/>
</dbReference>
<evidence type="ECO:0000256" key="2">
    <source>
        <dbReference type="ARBA" id="ARBA00009045"/>
    </source>
</evidence>
<protein>
    <submittedName>
        <fullName evidence="9">Rhomboid family intramembrane serine protease</fullName>
        <ecNumber evidence="9">3.4.21.-</ecNumber>
    </submittedName>
</protein>
<dbReference type="SUPFAM" id="SSF144091">
    <property type="entry name" value="Rhomboid-like"/>
    <property type="match status" value="1"/>
</dbReference>
<keyword evidence="6 7" id="KW-0472">Membrane</keyword>
<dbReference type="Gene3D" id="1.20.1540.10">
    <property type="entry name" value="Rhomboid-like"/>
    <property type="match status" value="1"/>
</dbReference>
<evidence type="ECO:0000256" key="7">
    <source>
        <dbReference type="SAM" id="Phobius"/>
    </source>
</evidence>
<dbReference type="InterPro" id="IPR022764">
    <property type="entry name" value="Peptidase_S54_rhomboid_dom"/>
</dbReference>
<keyword evidence="4 9" id="KW-0378">Hydrolase</keyword>
<dbReference type="EMBL" id="JBHMEZ010000012">
    <property type="protein sequence ID" value="MFB9054035.1"/>
    <property type="molecule type" value="Genomic_DNA"/>
</dbReference>
<dbReference type="GO" id="GO:0006508">
    <property type="term" value="P:proteolysis"/>
    <property type="evidence" value="ECO:0007669"/>
    <property type="project" value="UniProtKB-KW"/>
</dbReference>
<evidence type="ECO:0000313" key="10">
    <source>
        <dbReference type="Proteomes" id="UP001589605"/>
    </source>
</evidence>
<comment type="caution">
    <text evidence="9">The sequence shown here is derived from an EMBL/GenBank/DDBJ whole genome shotgun (WGS) entry which is preliminary data.</text>
</comment>
<evidence type="ECO:0000256" key="4">
    <source>
        <dbReference type="ARBA" id="ARBA00022801"/>
    </source>
</evidence>
<evidence type="ECO:0000256" key="5">
    <source>
        <dbReference type="ARBA" id="ARBA00022989"/>
    </source>
</evidence>
<gene>
    <name evidence="9" type="ORF">ACFFVB_13185</name>
</gene>
<evidence type="ECO:0000256" key="3">
    <source>
        <dbReference type="ARBA" id="ARBA00022692"/>
    </source>
</evidence>
<dbReference type="InterPro" id="IPR035952">
    <property type="entry name" value="Rhomboid-like_sf"/>
</dbReference>
<dbReference type="RefSeq" id="WP_382383434.1">
    <property type="nucleotide sequence ID" value="NZ_JBHMEZ010000012.1"/>
</dbReference>
<evidence type="ECO:0000259" key="8">
    <source>
        <dbReference type="Pfam" id="PF01694"/>
    </source>
</evidence>
<feature type="transmembrane region" description="Helical" evidence="7">
    <location>
        <begin position="108"/>
        <end position="127"/>
    </location>
</feature>
<feature type="transmembrane region" description="Helical" evidence="7">
    <location>
        <begin position="169"/>
        <end position="188"/>
    </location>
</feature>
<reference evidence="9 10" key="1">
    <citation type="submission" date="2024-09" db="EMBL/GenBank/DDBJ databases">
        <authorList>
            <person name="Sun Q."/>
            <person name="Mori K."/>
        </authorList>
    </citation>
    <scope>NUCLEOTIDE SEQUENCE [LARGE SCALE GENOMIC DNA]</scope>
    <source>
        <strain evidence="9 10">CECT 8286</strain>
    </source>
</reference>
<feature type="transmembrane region" description="Helical" evidence="7">
    <location>
        <begin position="194"/>
        <end position="211"/>
    </location>
</feature>
<dbReference type="PANTHER" id="PTHR43731:SF14">
    <property type="entry name" value="PRESENILIN-ASSOCIATED RHOMBOID-LIKE PROTEIN, MITOCHONDRIAL"/>
    <property type="match status" value="1"/>
</dbReference>
<comment type="subcellular location">
    <subcellularLocation>
        <location evidence="1">Membrane</location>
        <topology evidence="1">Multi-pass membrane protein</topology>
    </subcellularLocation>
</comment>
<evidence type="ECO:0000256" key="1">
    <source>
        <dbReference type="ARBA" id="ARBA00004141"/>
    </source>
</evidence>
<dbReference type="EC" id="3.4.21.-" evidence="9"/>
<feature type="transmembrane region" description="Helical" evidence="7">
    <location>
        <begin position="84"/>
        <end position="101"/>
    </location>
</feature>
<organism evidence="9 10">
    <name type="scientific">Formosa undariae</name>
    <dbReference type="NCBI Taxonomy" id="1325436"/>
    <lineage>
        <taxon>Bacteria</taxon>
        <taxon>Pseudomonadati</taxon>
        <taxon>Bacteroidota</taxon>
        <taxon>Flavobacteriia</taxon>
        <taxon>Flavobacteriales</taxon>
        <taxon>Flavobacteriaceae</taxon>
        <taxon>Formosa</taxon>
    </lineage>
</organism>
<name>A0ABV5F3P9_9FLAO</name>
<keyword evidence="10" id="KW-1185">Reference proteome</keyword>
<keyword evidence="3 7" id="KW-0812">Transmembrane</keyword>
<dbReference type="InterPro" id="IPR050925">
    <property type="entry name" value="Rhomboid_protease_S54"/>
</dbReference>
<feature type="domain" description="Peptidase S54 rhomboid" evidence="8">
    <location>
        <begin position="42"/>
        <end position="186"/>
    </location>
</feature>
<dbReference type="GO" id="GO:0008233">
    <property type="term" value="F:peptidase activity"/>
    <property type="evidence" value="ECO:0007669"/>
    <property type="project" value="UniProtKB-KW"/>
</dbReference>
<accession>A0ABV5F3P9</accession>